<dbReference type="AlphaFoldDB" id="A0A3B0C911"/>
<dbReference type="SUPFAM" id="SSF82171">
    <property type="entry name" value="DPP6 N-terminal domain-like"/>
    <property type="match status" value="1"/>
</dbReference>
<organism evidence="2 3">
    <name type="scientific">Ulvibacterium marinum</name>
    <dbReference type="NCBI Taxonomy" id="2419782"/>
    <lineage>
        <taxon>Bacteria</taxon>
        <taxon>Pseudomonadati</taxon>
        <taxon>Bacteroidota</taxon>
        <taxon>Flavobacteriia</taxon>
        <taxon>Flavobacteriales</taxon>
        <taxon>Flavobacteriaceae</taxon>
        <taxon>Ulvibacterium</taxon>
    </lineage>
</organism>
<feature type="signal peptide" evidence="1">
    <location>
        <begin position="1"/>
        <end position="26"/>
    </location>
</feature>
<feature type="chain" id="PRO_5017451507" evidence="1">
    <location>
        <begin position="27"/>
        <end position="412"/>
    </location>
</feature>
<dbReference type="InterPro" id="IPR011659">
    <property type="entry name" value="WD40"/>
</dbReference>
<gene>
    <name evidence="2" type="ORF">D7Z94_10260</name>
</gene>
<protein>
    <submittedName>
        <fullName evidence="2">Cell envelope biogenesis protein OmpA</fullName>
    </submittedName>
</protein>
<evidence type="ECO:0000313" key="2">
    <source>
        <dbReference type="EMBL" id="RKN81311.1"/>
    </source>
</evidence>
<keyword evidence="3" id="KW-1185">Reference proteome</keyword>
<evidence type="ECO:0000313" key="3">
    <source>
        <dbReference type="Proteomes" id="UP000276603"/>
    </source>
</evidence>
<keyword evidence="1" id="KW-0732">Signal</keyword>
<name>A0A3B0C911_9FLAO</name>
<evidence type="ECO:0000256" key="1">
    <source>
        <dbReference type="SAM" id="SignalP"/>
    </source>
</evidence>
<reference evidence="2 3" key="1">
    <citation type="submission" date="2018-10" db="EMBL/GenBank/DDBJ databases">
        <title>Ulvibacterium marinum gen. nov., sp. nov., a novel marine bacterium of the family Flavobacteriaceae, isolated from a culture of the green alga Ulva prolifera.</title>
        <authorList>
            <person name="Zhang Z."/>
        </authorList>
    </citation>
    <scope>NUCLEOTIDE SEQUENCE [LARGE SCALE GENOMIC DNA]</scope>
    <source>
        <strain evidence="2 3">CCMM003</strain>
    </source>
</reference>
<proteinExistence type="predicted"/>
<comment type="caution">
    <text evidence="2">The sequence shown here is derived from an EMBL/GenBank/DDBJ whole genome shotgun (WGS) entry which is preliminary data.</text>
</comment>
<sequence length="412" mass="46341">MKNSTTHSRILGCILLFLCCSLSAQHSNKSNSNVLDLYSTYKQLDSYLEMKKMGYDDQAIFEDLGNANFLAENYENAVFWYTKLKDVSKNGALKTSYQKRYEHALVKTSGIATSDQSDNDDWVADVKADYQLEDESTNKYWDFEFGPNGELITSAEKPMDHSLEALLDNATSDSNTYKAPVALTANGTVAYFTKAVLIKPEYGIFSKKESVQKIFKAEKINGQWKNIKEVALCPKHYSATHPTISEDGKRLFFASNMPGTYGKYDIYVSTIREDGTFGVAKNLGEKVNSKKNDLYPSLAADNTLFFASDGRNGYGGLDLHMAQVGSKKVDWSVNLGSDINSKEDDFSLVLPTRDRQGYVVSNRGRDKDNVQRIAFTLDSKKYRSHLKSENDILEALYSENNIDYSSTVFEDE</sequence>
<dbReference type="EMBL" id="RBCJ01000002">
    <property type="protein sequence ID" value="RKN81311.1"/>
    <property type="molecule type" value="Genomic_DNA"/>
</dbReference>
<dbReference type="Proteomes" id="UP000276603">
    <property type="component" value="Unassembled WGS sequence"/>
</dbReference>
<dbReference type="Pfam" id="PF07676">
    <property type="entry name" value="PD40"/>
    <property type="match status" value="2"/>
</dbReference>
<dbReference type="OrthoDB" id="1413558at2"/>
<accession>A0A3B0C911</accession>